<sequence length="31" mass="3579">MPLIVEMARVAAYTEEKDRRDDQIPEDDQSG</sequence>
<gene>
    <name evidence="1" type="ORF">SDC9_83334</name>
</gene>
<evidence type="ECO:0000313" key="1">
    <source>
        <dbReference type="EMBL" id="MPM36732.1"/>
    </source>
</evidence>
<dbReference type="EMBL" id="VSSQ01007701">
    <property type="protein sequence ID" value="MPM36732.1"/>
    <property type="molecule type" value="Genomic_DNA"/>
</dbReference>
<protein>
    <submittedName>
        <fullName evidence="1">Uncharacterized protein</fullName>
    </submittedName>
</protein>
<reference evidence="1" key="1">
    <citation type="submission" date="2019-08" db="EMBL/GenBank/DDBJ databases">
        <authorList>
            <person name="Kucharzyk K."/>
            <person name="Murdoch R.W."/>
            <person name="Higgins S."/>
            <person name="Loffler F."/>
        </authorList>
    </citation>
    <scope>NUCLEOTIDE SEQUENCE</scope>
</reference>
<dbReference type="AlphaFoldDB" id="A0A644Z7E7"/>
<comment type="caution">
    <text evidence="1">The sequence shown here is derived from an EMBL/GenBank/DDBJ whole genome shotgun (WGS) entry which is preliminary data.</text>
</comment>
<name>A0A644Z7E7_9ZZZZ</name>
<proteinExistence type="predicted"/>
<accession>A0A644Z7E7</accession>
<organism evidence="1">
    <name type="scientific">bioreactor metagenome</name>
    <dbReference type="NCBI Taxonomy" id="1076179"/>
    <lineage>
        <taxon>unclassified sequences</taxon>
        <taxon>metagenomes</taxon>
        <taxon>ecological metagenomes</taxon>
    </lineage>
</organism>